<evidence type="ECO:0000256" key="1">
    <source>
        <dbReference type="SAM" id="MobiDB-lite"/>
    </source>
</evidence>
<sequence>MSSLAASASVWTNDNNEIQKRPSTLRKTVKMRSLSPQDGELDEKRTLQTQTPETIHDVQTSNEERNSRVAELLNKITSADNSTSSSRMSDFTPPPKPELQVKKDMAPVQPGPRQMGNGSPISNIVGSPMVNGSSISNPTNTPYSNYTNVYKTKPYYANMGIGATNGAVNGSGGDRVVEKLNYMIHLLEQQQHEQTNFVTEECILYALLGVFVIYVVDSFARSGKYTR</sequence>
<feature type="region of interest" description="Disordered" evidence="1">
    <location>
        <begin position="1"/>
        <end position="102"/>
    </location>
</feature>
<protein>
    <submittedName>
        <fullName evidence="2">Uncharacterized protein</fullName>
    </submittedName>
</protein>
<feature type="compositionally biased region" description="Polar residues" evidence="1">
    <location>
        <begin position="47"/>
        <end position="61"/>
    </location>
</feature>
<accession>A0A6C0I5F0</accession>
<evidence type="ECO:0000313" key="2">
    <source>
        <dbReference type="EMBL" id="QHT87635.1"/>
    </source>
</evidence>
<proteinExistence type="predicted"/>
<organism evidence="2">
    <name type="scientific">viral metagenome</name>
    <dbReference type="NCBI Taxonomy" id="1070528"/>
    <lineage>
        <taxon>unclassified sequences</taxon>
        <taxon>metagenomes</taxon>
        <taxon>organismal metagenomes</taxon>
    </lineage>
</organism>
<dbReference type="EMBL" id="MN740095">
    <property type="protein sequence ID" value="QHT87635.1"/>
    <property type="molecule type" value="Genomic_DNA"/>
</dbReference>
<name>A0A6C0I5F0_9ZZZZ</name>
<dbReference type="AlphaFoldDB" id="A0A6C0I5F0"/>
<reference evidence="2" key="1">
    <citation type="journal article" date="2020" name="Nature">
        <title>Giant virus diversity and host interactions through global metagenomics.</title>
        <authorList>
            <person name="Schulz F."/>
            <person name="Roux S."/>
            <person name="Paez-Espino D."/>
            <person name="Jungbluth S."/>
            <person name="Walsh D.A."/>
            <person name="Denef V.J."/>
            <person name="McMahon K.D."/>
            <person name="Konstantinidis K.T."/>
            <person name="Eloe-Fadrosh E.A."/>
            <person name="Kyrpides N.C."/>
            <person name="Woyke T."/>
        </authorList>
    </citation>
    <scope>NUCLEOTIDE SEQUENCE</scope>
    <source>
        <strain evidence="2">GVMAG-M-3300023184-190</strain>
    </source>
</reference>
<feature type="compositionally biased region" description="Polar residues" evidence="1">
    <location>
        <begin position="1"/>
        <end position="22"/>
    </location>
</feature>
<feature type="compositionally biased region" description="Polar residues" evidence="1">
    <location>
        <begin position="75"/>
        <end position="89"/>
    </location>
</feature>